<dbReference type="OrthoDB" id="444945at2759"/>
<comment type="function">
    <text evidence="1 7">GTPase that associates with pre-60S ribosomal subunits in the nucleolus and is required for their nuclear export and maturation.</text>
</comment>
<evidence type="ECO:0000256" key="2">
    <source>
        <dbReference type="ARBA" id="ARBA00004604"/>
    </source>
</evidence>
<dbReference type="InterPro" id="IPR027417">
    <property type="entry name" value="P-loop_NTPase"/>
</dbReference>
<dbReference type="InterPro" id="IPR012971">
    <property type="entry name" value="NOG2_N_dom"/>
</dbReference>
<evidence type="ECO:0000259" key="9">
    <source>
        <dbReference type="PROSITE" id="PS51721"/>
    </source>
</evidence>
<evidence type="ECO:0000256" key="6">
    <source>
        <dbReference type="ARBA" id="ARBA00023242"/>
    </source>
</evidence>
<dbReference type="PRINTS" id="PR00326">
    <property type="entry name" value="GTP1OBG"/>
</dbReference>
<feature type="compositionally biased region" description="Basic and acidic residues" evidence="8">
    <location>
        <begin position="1"/>
        <end position="17"/>
    </location>
</feature>
<dbReference type="AlphaFoldDB" id="A0A2C5X1Q9"/>
<feature type="compositionally biased region" description="Basic and acidic residues" evidence="8">
    <location>
        <begin position="557"/>
        <end position="566"/>
    </location>
</feature>
<feature type="region of interest" description="Disordered" evidence="8">
    <location>
        <begin position="1"/>
        <end position="21"/>
    </location>
</feature>
<dbReference type="Pfam" id="PF08153">
    <property type="entry name" value="NGP1NT"/>
    <property type="match status" value="1"/>
</dbReference>
<feature type="compositionally biased region" description="Acidic residues" evidence="8">
    <location>
        <begin position="525"/>
        <end position="542"/>
    </location>
</feature>
<evidence type="ECO:0000256" key="8">
    <source>
        <dbReference type="SAM" id="MobiDB-lite"/>
    </source>
</evidence>
<dbReference type="SUPFAM" id="SSF52540">
    <property type="entry name" value="P-loop containing nucleoside triphosphate hydrolases"/>
    <property type="match status" value="1"/>
</dbReference>
<dbReference type="EMBL" id="APWK03000077">
    <property type="protein sequence ID" value="PHH52066.1"/>
    <property type="molecule type" value="Genomic_DNA"/>
</dbReference>
<feature type="compositionally biased region" description="Basic and acidic residues" evidence="8">
    <location>
        <begin position="482"/>
        <end position="507"/>
    </location>
</feature>
<comment type="similarity">
    <text evidence="7">Belongs to the TRAFAC class YlqF/YawG GTPase family. NOG2 subfamily.</text>
</comment>
<evidence type="ECO:0000256" key="4">
    <source>
        <dbReference type="ARBA" id="ARBA00022741"/>
    </source>
</evidence>
<dbReference type="InterPro" id="IPR024929">
    <property type="entry name" value="GNL2_CP_dom"/>
</dbReference>
<dbReference type="InterPro" id="IPR023179">
    <property type="entry name" value="GTP-bd_ortho_bundle_sf"/>
</dbReference>
<proteinExistence type="inferred from homology"/>
<dbReference type="STRING" id="1035309.A0A2C5X1Q9"/>
<evidence type="ECO:0000313" key="11">
    <source>
        <dbReference type="Proteomes" id="UP000222788"/>
    </source>
</evidence>
<protein>
    <recommendedName>
        <fullName evidence="3 7">Nucleolar GTP-binding protein 2</fullName>
    </recommendedName>
</protein>
<organism evidence="10 11">
    <name type="scientific">Ceratocystis fimbriata CBS 114723</name>
    <dbReference type="NCBI Taxonomy" id="1035309"/>
    <lineage>
        <taxon>Eukaryota</taxon>
        <taxon>Fungi</taxon>
        <taxon>Dikarya</taxon>
        <taxon>Ascomycota</taxon>
        <taxon>Pezizomycotina</taxon>
        <taxon>Sordariomycetes</taxon>
        <taxon>Hypocreomycetidae</taxon>
        <taxon>Microascales</taxon>
        <taxon>Ceratocystidaceae</taxon>
        <taxon>Ceratocystis</taxon>
    </lineage>
</organism>
<reference evidence="10 11" key="1">
    <citation type="journal article" date="2013" name="Fungal Biol.">
        <title>Analysis of microsatellite markers in the genome of the plant pathogen Ceratocystis fimbriata.</title>
        <authorList>
            <person name="Simpson M.C."/>
            <person name="Wilken P.M."/>
            <person name="Coetzee M.P."/>
            <person name="Wingfield M.J."/>
            <person name="Wingfield B.D."/>
        </authorList>
    </citation>
    <scope>NUCLEOTIDE SEQUENCE [LARGE SCALE GENOMIC DNA]</scope>
    <source>
        <strain evidence="10 11">CBS 114723</strain>
    </source>
</reference>
<keyword evidence="6 7" id="KW-0539">Nucleus</keyword>
<gene>
    <name evidence="10" type="primary">NOG2</name>
    <name evidence="10" type="ORF">CFIMG_004315RA</name>
</gene>
<evidence type="ECO:0000313" key="10">
    <source>
        <dbReference type="EMBL" id="PHH52066.1"/>
    </source>
</evidence>
<keyword evidence="4 7" id="KW-0547">Nucleotide-binding</keyword>
<dbReference type="Pfam" id="PF01926">
    <property type="entry name" value="MMR_HSR1"/>
    <property type="match status" value="1"/>
</dbReference>
<dbReference type="Gene3D" id="1.10.1580.10">
    <property type="match status" value="1"/>
</dbReference>
<dbReference type="InterPro" id="IPR030378">
    <property type="entry name" value="G_CP_dom"/>
</dbReference>
<evidence type="ECO:0000256" key="7">
    <source>
        <dbReference type="RuleBase" id="RU364023"/>
    </source>
</evidence>
<name>A0A2C5X1Q9_9PEZI</name>
<dbReference type="GO" id="GO:0005730">
    <property type="term" value="C:nucleolus"/>
    <property type="evidence" value="ECO:0007669"/>
    <property type="project" value="UniProtKB-SubCell"/>
</dbReference>
<dbReference type="PANTHER" id="PTHR11089">
    <property type="entry name" value="GTP-BINDING PROTEIN-RELATED"/>
    <property type="match status" value="1"/>
</dbReference>
<comment type="caution">
    <text evidence="10">The sequence shown here is derived from an EMBL/GenBank/DDBJ whole genome shotgun (WGS) entry which is preliminary data.</text>
</comment>
<dbReference type="InterPro" id="IPR006073">
    <property type="entry name" value="GTP-bd"/>
</dbReference>
<dbReference type="PROSITE" id="PS51721">
    <property type="entry name" value="G_CP"/>
    <property type="match status" value="1"/>
</dbReference>
<keyword evidence="11" id="KW-1185">Reference proteome</keyword>
<sequence length="580" mass="65439">MGNRKKESSRRVREGKSTDGMANVRVKGENFYRDTKRVKQLNMYKEGKSQHNAKGEVVVAAAFQSREVPKALIEPNRKWFSNTRVISQEALQAFRSAMTERADDPYSVLLRRNTLPMTLIRDGDGVNGLKQHKAKMTVESTPFSDVFGPKAQRKRVTINSSTLDDFVDEAEKTLDSYEEQLEQDRLLSGNPNDPEDDSVKIAREHVFSKGQSKRIWNELYKVLDSSDVVIHVLDARDPEGTRCRSVEKYLKNEAKHKHLIFLLNKTDLIPTTVAAAWVRRLSKDAPTLAFHASITNSFGKGSLISLLRQFSTLHSKDRKEIAVGMIGYPNVGKSSIINTLRAKKTCVTAPIPGSTKVWQYVSLMKRISMIDCPGIVPPSMTDTPEDILLRGVVRVENVETPEQYLPALLAKCKRHHIERTYELSGWNTHIELLELIARKSGRLLKGGEPDLDGVARIVIQDFLRGRIPWFTPCPKDEDAEDATIKARDGKLGEMPRKRKRDYNETNKEGSINEESVEDDFRGFSEEEEEESVSVSDEDEGASENDIPSEQIPAADATSDKVEEGPRRKSQRTSSRQSAKK</sequence>
<dbReference type="PANTHER" id="PTHR11089:SF9">
    <property type="entry name" value="NUCLEOLAR GTP-BINDING PROTEIN 2"/>
    <property type="match status" value="1"/>
</dbReference>
<accession>A0A2C5X1Q9</accession>
<feature type="region of interest" description="Disordered" evidence="8">
    <location>
        <begin position="473"/>
        <end position="580"/>
    </location>
</feature>
<reference evidence="10 11" key="2">
    <citation type="journal article" date="2013" name="IMA Fungus">
        <title>IMA Genome-F 1: Ceratocystis fimbriata: Draft nuclear genome sequence for the plant pathogen, Ceratocystis fimbriata.</title>
        <authorList>
            <person name="Wilken P.M."/>
            <person name="Steenkamp E.T."/>
            <person name="Wingfield M.J."/>
            <person name="de Beer Z.W."/>
            <person name="Wingfield B.D."/>
        </authorList>
    </citation>
    <scope>NUCLEOTIDE SEQUENCE [LARGE SCALE GENOMIC DNA]</scope>
    <source>
        <strain evidence="10 11">CBS 114723</strain>
    </source>
</reference>
<dbReference type="GO" id="GO:0005525">
    <property type="term" value="F:GTP binding"/>
    <property type="evidence" value="ECO:0007669"/>
    <property type="project" value="UniProtKB-KW"/>
</dbReference>
<comment type="subcellular location">
    <subcellularLocation>
        <location evidence="2 7">Nucleus</location>
        <location evidence="2 7">Nucleolus</location>
    </subcellularLocation>
</comment>
<dbReference type="FunFam" id="3.40.50.300:FF:000559">
    <property type="entry name" value="Nuclear/nucleolar GTPase 2"/>
    <property type="match status" value="1"/>
</dbReference>
<dbReference type="InterPro" id="IPR050755">
    <property type="entry name" value="TRAFAC_YlqF/YawG_RiboMat"/>
</dbReference>
<dbReference type="Proteomes" id="UP000222788">
    <property type="component" value="Unassembled WGS sequence"/>
</dbReference>
<keyword evidence="5 7" id="KW-0342">GTP-binding</keyword>
<evidence type="ECO:0000256" key="5">
    <source>
        <dbReference type="ARBA" id="ARBA00023134"/>
    </source>
</evidence>
<dbReference type="Gene3D" id="3.40.50.300">
    <property type="entry name" value="P-loop containing nucleotide triphosphate hydrolases"/>
    <property type="match status" value="1"/>
</dbReference>
<feature type="domain" description="CP-type G" evidence="9">
    <location>
        <begin position="216"/>
        <end position="378"/>
    </location>
</feature>
<evidence type="ECO:0000256" key="3">
    <source>
        <dbReference type="ARBA" id="ARBA00022127"/>
    </source>
</evidence>
<dbReference type="CDD" id="cd01858">
    <property type="entry name" value="NGP_1"/>
    <property type="match status" value="1"/>
</dbReference>
<evidence type="ECO:0000256" key="1">
    <source>
        <dbReference type="ARBA" id="ARBA00003892"/>
    </source>
</evidence>
<feature type="compositionally biased region" description="Low complexity" evidence="8">
    <location>
        <begin position="571"/>
        <end position="580"/>
    </location>
</feature>